<dbReference type="GO" id="GO:0005886">
    <property type="term" value="C:plasma membrane"/>
    <property type="evidence" value="ECO:0007669"/>
    <property type="project" value="UniProtKB-SubCell"/>
</dbReference>
<keyword evidence="6" id="KW-0653">Protein transport</keyword>
<dbReference type="AlphaFoldDB" id="A0A1N7JYM3"/>
<reference evidence="11" key="2">
    <citation type="submission" date="2017-01" db="EMBL/GenBank/DDBJ databases">
        <authorList>
            <person name="Varghese N."/>
            <person name="Submissions S."/>
        </authorList>
    </citation>
    <scope>NUCLEOTIDE SEQUENCE [LARGE SCALE GENOMIC DNA]</scope>
    <source>
        <strain evidence="11">DSM 21068</strain>
    </source>
</reference>
<evidence type="ECO:0000313" key="9">
    <source>
        <dbReference type="EMBL" id="PQA96594.1"/>
    </source>
</evidence>
<dbReference type="InterPro" id="IPR050790">
    <property type="entry name" value="ExbB/TolQ_transport"/>
</dbReference>
<evidence type="ECO:0000256" key="2">
    <source>
        <dbReference type="ARBA" id="ARBA00022475"/>
    </source>
</evidence>
<comment type="subcellular location">
    <subcellularLocation>
        <location evidence="1">Cell membrane</location>
        <topology evidence="1">Multi-pass membrane protein</topology>
    </subcellularLocation>
    <subcellularLocation>
        <location evidence="6">Membrane</location>
        <topology evidence="6">Multi-pass membrane protein</topology>
    </subcellularLocation>
</comment>
<dbReference type="RefSeq" id="WP_076448962.1">
    <property type="nucleotide sequence ID" value="NZ_FTOJ01000001.1"/>
</dbReference>
<evidence type="ECO:0000256" key="3">
    <source>
        <dbReference type="ARBA" id="ARBA00022692"/>
    </source>
</evidence>
<evidence type="ECO:0000313" key="12">
    <source>
        <dbReference type="Proteomes" id="UP000238314"/>
    </source>
</evidence>
<keyword evidence="4 7" id="KW-1133">Transmembrane helix</keyword>
<name>A0A1N7JYM3_9FLAO</name>
<dbReference type="OrthoDB" id="4045at2"/>
<dbReference type="EMBL" id="MUGO01000003">
    <property type="protein sequence ID" value="PQA96594.1"/>
    <property type="molecule type" value="Genomic_DNA"/>
</dbReference>
<organism evidence="10 11">
    <name type="scientific">Chryseobacterium piscicola</name>
    <dbReference type="NCBI Taxonomy" id="551459"/>
    <lineage>
        <taxon>Bacteria</taxon>
        <taxon>Pseudomonadati</taxon>
        <taxon>Bacteroidota</taxon>
        <taxon>Flavobacteriia</taxon>
        <taxon>Flavobacteriales</taxon>
        <taxon>Weeksellaceae</taxon>
        <taxon>Chryseobacterium group</taxon>
        <taxon>Chryseobacterium</taxon>
    </lineage>
</organism>
<evidence type="ECO:0000313" key="11">
    <source>
        <dbReference type="Proteomes" id="UP000186246"/>
    </source>
</evidence>
<keyword evidence="2" id="KW-1003">Cell membrane</keyword>
<keyword evidence="3 7" id="KW-0812">Transmembrane</keyword>
<evidence type="ECO:0000256" key="7">
    <source>
        <dbReference type="SAM" id="Phobius"/>
    </source>
</evidence>
<dbReference type="InterPro" id="IPR002898">
    <property type="entry name" value="MotA_ExbB_proton_chnl"/>
</dbReference>
<sequence length="234" mass="25802">MLVTELTHVLFAQVVAPVVAPENAEFSFWKIMFHGGIFAKIVMATVILLGVFSVYLFFERFFFIKRMTSKTDSNFMNNIEDFVRNGKIDSALDYCKTQNSPEARILEKGISRLGRPVSDIVSAMESQTQIEVANMEKNLNLLAVVPSIAPMLGLLGTVIGMILAFYKLSEAEGSFSPKTLSEGIYTALGQTAVGLAVAIPANFAYNLLLTRIDKFVLNAQNMSGEFLDVINKPL</sequence>
<keyword evidence="5 7" id="KW-0472">Membrane</keyword>
<feature type="transmembrane region" description="Helical" evidence="7">
    <location>
        <begin position="37"/>
        <end position="58"/>
    </location>
</feature>
<feature type="transmembrane region" description="Helical" evidence="7">
    <location>
        <begin position="139"/>
        <end position="164"/>
    </location>
</feature>
<dbReference type="PANTHER" id="PTHR30625:SF17">
    <property type="entry name" value="TOLQ-RELATED"/>
    <property type="match status" value="1"/>
</dbReference>
<dbReference type="PANTHER" id="PTHR30625">
    <property type="entry name" value="PROTEIN TOLQ"/>
    <property type="match status" value="1"/>
</dbReference>
<keyword evidence="6" id="KW-0813">Transport</keyword>
<dbReference type="Proteomes" id="UP000186246">
    <property type="component" value="Unassembled WGS sequence"/>
</dbReference>
<evidence type="ECO:0000256" key="1">
    <source>
        <dbReference type="ARBA" id="ARBA00004651"/>
    </source>
</evidence>
<proteinExistence type="inferred from homology"/>
<dbReference type="GO" id="GO:0017038">
    <property type="term" value="P:protein import"/>
    <property type="evidence" value="ECO:0007669"/>
    <property type="project" value="TreeGrafter"/>
</dbReference>
<feature type="domain" description="MotA/TolQ/ExbB proton channel" evidence="8">
    <location>
        <begin position="98"/>
        <end position="219"/>
    </location>
</feature>
<evidence type="ECO:0000259" key="8">
    <source>
        <dbReference type="Pfam" id="PF01618"/>
    </source>
</evidence>
<protein>
    <submittedName>
        <fullName evidence="9">Biopolymer transporter ExbB</fullName>
    </submittedName>
    <submittedName>
        <fullName evidence="10">Outer membrane transport energization protein ExbB</fullName>
    </submittedName>
</protein>
<evidence type="ECO:0000256" key="6">
    <source>
        <dbReference type="RuleBase" id="RU004057"/>
    </source>
</evidence>
<feature type="transmembrane region" description="Helical" evidence="7">
    <location>
        <begin position="184"/>
        <end position="205"/>
    </location>
</feature>
<dbReference type="EMBL" id="FTOJ01000001">
    <property type="protein sequence ID" value="SIS54420.1"/>
    <property type="molecule type" value="Genomic_DNA"/>
</dbReference>
<evidence type="ECO:0000256" key="5">
    <source>
        <dbReference type="ARBA" id="ARBA00023136"/>
    </source>
</evidence>
<gene>
    <name evidence="9" type="ORF">B0A70_05650</name>
    <name evidence="10" type="ORF">SAMN05421796_101214</name>
</gene>
<keyword evidence="12" id="KW-1185">Reference proteome</keyword>
<accession>A0A1N7JYM3</accession>
<reference evidence="9 12" key="1">
    <citation type="submission" date="2016-11" db="EMBL/GenBank/DDBJ databases">
        <title>Whole genomes of Flavobacteriaceae.</title>
        <authorList>
            <person name="Stine C."/>
            <person name="Li C."/>
            <person name="Tadesse D."/>
        </authorList>
    </citation>
    <scope>NUCLEOTIDE SEQUENCE [LARGE SCALE GENOMIC DNA]</scope>
    <source>
        <strain evidence="9 12">DSM 21068</strain>
    </source>
</reference>
<dbReference type="Pfam" id="PF01618">
    <property type="entry name" value="MotA_ExbB"/>
    <property type="match status" value="1"/>
</dbReference>
<comment type="similarity">
    <text evidence="6">Belongs to the exbB/tolQ family.</text>
</comment>
<dbReference type="Proteomes" id="UP000238314">
    <property type="component" value="Unassembled WGS sequence"/>
</dbReference>
<evidence type="ECO:0000313" key="10">
    <source>
        <dbReference type="EMBL" id="SIS54420.1"/>
    </source>
</evidence>
<reference evidence="10" key="3">
    <citation type="submission" date="2017-01" db="EMBL/GenBank/DDBJ databases">
        <authorList>
            <person name="Mah S.A."/>
            <person name="Swanson W.J."/>
            <person name="Moy G.W."/>
            <person name="Vacquier V.D."/>
        </authorList>
    </citation>
    <scope>NUCLEOTIDE SEQUENCE [LARGE SCALE GENOMIC DNA]</scope>
    <source>
        <strain evidence="10">DSM 21068</strain>
    </source>
</reference>
<dbReference type="STRING" id="551459.SAMN05421796_101214"/>
<evidence type="ECO:0000256" key="4">
    <source>
        <dbReference type="ARBA" id="ARBA00022989"/>
    </source>
</evidence>